<dbReference type="Gene3D" id="3.30.465.10">
    <property type="match status" value="1"/>
</dbReference>
<dbReference type="Pfam" id="PF00941">
    <property type="entry name" value="FAD_binding_5"/>
    <property type="match status" value="1"/>
</dbReference>
<dbReference type="PROSITE" id="PS51387">
    <property type="entry name" value="FAD_PCMH"/>
    <property type="match status" value="1"/>
</dbReference>
<dbReference type="InterPro" id="IPR002346">
    <property type="entry name" value="Mopterin_DH_FAD-bd"/>
</dbReference>
<dbReference type="InterPro" id="IPR051312">
    <property type="entry name" value="Diverse_Substr_Oxidored"/>
</dbReference>
<gene>
    <name evidence="5" type="ORF">METZ01_LOCUS340333</name>
</gene>
<feature type="domain" description="FAD-binding PCMH-type" evidence="4">
    <location>
        <begin position="1"/>
        <end position="152"/>
    </location>
</feature>
<evidence type="ECO:0000256" key="3">
    <source>
        <dbReference type="ARBA" id="ARBA00023002"/>
    </source>
</evidence>
<name>A0A382QPP4_9ZZZZ</name>
<dbReference type="GO" id="GO:0016491">
    <property type="term" value="F:oxidoreductase activity"/>
    <property type="evidence" value="ECO:0007669"/>
    <property type="project" value="UniProtKB-KW"/>
</dbReference>
<protein>
    <recommendedName>
        <fullName evidence="4">FAD-binding PCMH-type domain-containing protein</fullName>
    </recommendedName>
</protein>
<evidence type="ECO:0000256" key="2">
    <source>
        <dbReference type="ARBA" id="ARBA00022827"/>
    </source>
</evidence>
<dbReference type="GO" id="GO:0071949">
    <property type="term" value="F:FAD binding"/>
    <property type="evidence" value="ECO:0007669"/>
    <property type="project" value="InterPro"/>
</dbReference>
<evidence type="ECO:0000313" key="5">
    <source>
        <dbReference type="EMBL" id="SVC87479.1"/>
    </source>
</evidence>
<dbReference type="InterPro" id="IPR016169">
    <property type="entry name" value="FAD-bd_PCMH_sub2"/>
</dbReference>
<accession>A0A382QPP4</accession>
<dbReference type="EMBL" id="UINC01116028">
    <property type="protein sequence ID" value="SVC87479.1"/>
    <property type="molecule type" value="Genomic_DNA"/>
</dbReference>
<dbReference type="PANTHER" id="PTHR42659:SF2">
    <property type="entry name" value="XANTHINE DEHYDROGENASE SUBUNIT C-RELATED"/>
    <property type="match status" value="1"/>
</dbReference>
<dbReference type="AlphaFoldDB" id="A0A382QPP4"/>
<keyword evidence="1" id="KW-0285">Flavoprotein</keyword>
<dbReference type="PANTHER" id="PTHR42659">
    <property type="entry name" value="XANTHINE DEHYDROGENASE SUBUNIT C-RELATED"/>
    <property type="match status" value="1"/>
</dbReference>
<keyword evidence="3" id="KW-0560">Oxidoreductase</keyword>
<keyword evidence="2" id="KW-0274">FAD</keyword>
<evidence type="ECO:0000259" key="4">
    <source>
        <dbReference type="PROSITE" id="PS51387"/>
    </source>
</evidence>
<organism evidence="5">
    <name type="scientific">marine metagenome</name>
    <dbReference type="NCBI Taxonomy" id="408172"/>
    <lineage>
        <taxon>unclassified sequences</taxon>
        <taxon>metagenomes</taxon>
        <taxon>ecological metagenomes</taxon>
    </lineage>
</organism>
<feature type="non-terminal residue" evidence="5">
    <location>
        <position position="152"/>
    </location>
</feature>
<dbReference type="SUPFAM" id="SSF56176">
    <property type="entry name" value="FAD-binding/transporter-associated domain-like"/>
    <property type="match status" value="1"/>
</dbReference>
<dbReference type="InterPro" id="IPR016167">
    <property type="entry name" value="FAD-bd_PCMH_sub1"/>
</dbReference>
<dbReference type="InterPro" id="IPR036318">
    <property type="entry name" value="FAD-bd_PCMH-like_sf"/>
</dbReference>
<sequence>MKYIDYERPINLKAALEILQNNGETTKILAGGTDILTKLRIRRELPDLLLDSKEIPELNELSYNPDSGLIVGGAVPLYKLYAHEDVKKYYQAIVDSTKIIGGIPIQGRATLGGNLCNAAPSADAIPTLIVLDATASIHSLNGSREVSIREFC</sequence>
<dbReference type="Gene3D" id="3.30.43.10">
    <property type="entry name" value="Uridine Diphospho-n-acetylenolpyruvylglucosamine Reductase, domain 2"/>
    <property type="match status" value="1"/>
</dbReference>
<dbReference type="InterPro" id="IPR016166">
    <property type="entry name" value="FAD-bd_PCMH"/>
</dbReference>
<reference evidence="5" key="1">
    <citation type="submission" date="2018-05" db="EMBL/GenBank/DDBJ databases">
        <authorList>
            <person name="Lanie J.A."/>
            <person name="Ng W.-L."/>
            <person name="Kazmierczak K.M."/>
            <person name="Andrzejewski T.M."/>
            <person name="Davidsen T.M."/>
            <person name="Wayne K.J."/>
            <person name="Tettelin H."/>
            <person name="Glass J.I."/>
            <person name="Rusch D."/>
            <person name="Podicherti R."/>
            <person name="Tsui H.-C.T."/>
            <person name="Winkler M.E."/>
        </authorList>
    </citation>
    <scope>NUCLEOTIDE SEQUENCE</scope>
</reference>
<evidence type="ECO:0000256" key="1">
    <source>
        <dbReference type="ARBA" id="ARBA00022630"/>
    </source>
</evidence>
<proteinExistence type="predicted"/>